<feature type="compositionally biased region" description="Basic and acidic residues" evidence="1">
    <location>
        <begin position="205"/>
        <end position="229"/>
    </location>
</feature>
<protein>
    <submittedName>
        <fullName evidence="2">Uncharacterized protein</fullName>
    </submittedName>
</protein>
<evidence type="ECO:0000256" key="1">
    <source>
        <dbReference type="SAM" id="MobiDB-lite"/>
    </source>
</evidence>
<dbReference type="EMBL" id="PPTA01000012">
    <property type="protein sequence ID" value="TFB00005.1"/>
    <property type="molecule type" value="Genomic_DNA"/>
</dbReference>
<dbReference type="GeneID" id="300579650"/>
<comment type="caution">
    <text evidence="2">The sequence shown here is derived from an EMBL/GenBank/DDBJ whole genome shotgun (WGS) entry which is preliminary data.</text>
</comment>
<sequence length="335" mass="36014">MNEPKDKGGSVRSRRQETDGMARTRHMKGGGGDAGLVGWEEKKWTGRGRRNAAGTGLHVAFGPRLDARLGGRVVCQQGVQLSQSPKPMLAAGRCCGAPRYVPRLDPAFSEMRPGGPKSGLAPKPLAWESTPNPSPAPASKTHSGTSASIWTVLRVPAKDRTLSCQKLERSRATLCARKSWAMPLVSRARVAVPDDGQQGETAAGRSHEDVQCSGERTRPDLARPDDSRKTQTPMLPLAPTDARSREIEDRTALDAVPACGGLRLAEPIPSEIAWRRSPASLRAEAFRRTTQSPSLMHVARTPSRSGAPATTAHCQLPEGTRRMTRDGEAASEWAS</sequence>
<feature type="region of interest" description="Disordered" evidence="1">
    <location>
        <begin position="109"/>
        <end position="145"/>
    </location>
</feature>
<keyword evidence="3" id="KW-1185">Reference proteome</keyword>
<evidence type="ECO:0000313" key="3">
    <source>
        <dbReference type="Proteomes" id="UP001642720"/>
    </source>
</evidence>
<gene>
    <name evidence="2" type="ORF">CCMA1212_008046</name>
</gene>
<organism evidence="2 3">
    <name type="scientific">Trichoderma ghanense</name>
    <dbReference type="NCBI Taxonomy" id="65468"/>
    <lineage>
        <taxon>Eukaryota</taxon>
        <taxon>Fungi</taxon>
        <taxon>Dikarya</taxon>
        <taxon>Ascomycota</taxon>
        <taxon>Pezizomycotina</taxon>
        <taxon>Sordariomycetes</taxon>
        <taxon>Hypocreomycetidae</taxon>
        <taxon>Hypocreales</taxon>
        <taxon>Hypocreaceae</taxon>
        <taxon>Trichoderma</taxon>
    </lineage>
</organism>
<dbReference type="Proteomes" id="UP001642720">
    <property type="component" value="Unassembled WGS sequence"/>
</dbReference>
<feature type="region of interest" description="Disordered" evidence="1">
    <location>
        <begin position="291"/>
        <end position="335"/>
    </location>
</feature>
<name>A0ABY2GVK9_9HYPO</name>
<feature type="compositionally biased region" description="Basic and acidic residues" evidence="1">
    <location>
        <begin position="1"/>
        <end position="22"/>
    </location>
</feature>
<feature type="compositionally biased region" description="Basic and acidic residues" evidence="1">
    <location>
        <begin position="319"/>
        <end position="328"/>
    </location>
</feature>
<proteinExistence type="predicted"/>
<evidence type="ECO:0000313" key="2">
    <source>
        <dbReference type="EMBL" id="TFB00005.1"/>
    </source>
</evidence>
<accession>A0ABY2GVK9</accession>
<feature type="region of interest" description="Disordered" evidence="1">
    <location>
        <begin position="1"/>
        <end position="38"/>
    </location>
</feature>
<dbReference type="RefSeq" id="XP_073556206.1">
    <property type="nucleotide sequence ID" value="XM_073705200.1"/>
</dbReference>
<reference evidence="2 3" key="1">
    <citation type="submission" date="2018-01" db="EMBL/GenBank/DDBJ databases">
        <title>Genome characterization of the sugarcane-associated fungus Trichoderma ghanense CCMA-1212 and their application in lignocelulose bioconversion.</title>
        <authorList>
            <person name="Steindorff A.S."/>
            <person name="Mendes T.D."/>
            <person name="Vilela E.S.D."/>
            <person name="Rodrigues D.S."/>
            <person name="Formighieri E.F."/>
            <person name="Melo I.S."/>
            <person name="Favaro L.C.L."/>
        </authorList>
    </citation>
    <scope>NUCLEOTIDE SEQUENCE [LARGE SCALE GENOMIC DNA]</scope>
    <source>
        <strain evidence="2 3">CCMA-1212</strain>
    </source>
</reference>
<feature type="region of interest" description="Disordered" evidence="1">
    <location>
        <begin position="194"/>
        <end position="236"/>
    </location>
</feature>